<dbReference type="AlphaFoldDB" id="A0A375GS32"/>
<accession>A0A375GS32</accession>
<reference evidence="1 2" key="1">
    <citation type="submission" date="2018-01" db="EMBL/GenBank/DDBJ databases">
        <authorList>
            <person name="Gaut B.S."/>
            <person name="Morton B.R."/>
            <person name="Clegg M.T."/>
            <person name="Duvall M.R."/>
        </authorList>
    </citation>
    <scope>NUCLEOTIDE SEQUENCE [LARGE SCALE GENOMIC DNA]</scope>
    <source>
        <strain evidence="1">Cupriavidus taiwanensis LMG 19425</strain>
    </source>
</reference>
<protein>
    <submittedName>
        <fullName evidence="1">Uncharacterized protein</fullName>
    </submittedName>
</protein>
<sequence>MQWVSFVGFAMSEGRQCKPYDDYDFLLVFRISASAA</sequence>
<name>A0A375GS32_9BURK</name>
<dbReference type="Proteomes" id="UP000255505">
    <property type="component" value="Chromosome I"/>
</dbReference>
<evidence type="ECO:0000313" key="1">
    <source>
        <dbReference type="EMBL" id="SPK73240.1"/>
    </source>
</evidence>
<organism evidence="1 2">
    <name type="scientific">Cupriavidus taiwanensis</name>
    <dbReference type="NCBI Taxonomy" id="164546"/>
    <lineage>
        <taxon>Bacteria</taxon>
        <taxon>Pseudomonadati</taxon>
        <taxon>Pseudomonadota</taxon>
        <taxon>Betaproteobacteria</taxon>
        <taxon>Burkholderiales</taxon>
        <taxon>Burkholderiaceae</taxon>
        <taxon>Cupriavidus</taxon>
    </lineage>
</organism>
<proteinExistence type="predicted"/>
<gene>
    <name evidence="1" type="ORF">CT19425_90344</name>
</gene>
<evidence type="ECO:0000313" key="2">
    <source>
        <dbReference type="Proteomes" id="UP000255505"/>
    </source>
</evidence>
<dbReference type="EMBL" id="LT991976">
    <property type="protein sequence ID" value="SPK73240.1"/>
    <property type="molecule type" value="Genomic_DNA"/>
</dbReference>